<comment type="similarity">
    <text evidence="2">Belongs to the actin-binding proteins ADF family. Twinfilin subfamily.</text>
</comment>
<dbReference type="PROSITE" id="PS51263">
    <property type="entry name" value="ADF_H"/>
    <property type="match status" value="2"/>
</dbReference>
<dbReference type="Gene3D" id="3.40.20.10">
    <property type="entry name" value="Severin"/>
    <property type="match status" value="2"/>
</dbReference>
<dbReference type="EMBL" id="JANBPY010000326">
    <property type="protein sequence ID" value="KAJ1967511.1"/>
    <property type="molecule type" value="Genomic_DNA"/>
</dbReference>
<dbReference type="AlphaFoldDB" id="A0A9W8ARG9"/>
<dbReference type="Pfam" id="PF00241">
    <property type="entry name" value="Cofilin_ADF"/>
    <property type="match status" value="2"/>
</dbReference>
<name>A0A9W8ARG9_9FUNG</name>
<evidence type="ECO:0000313" key="10">
    <source>
        <dbReference type="Proteomes" id="UP001150925"/>
    </source>
</evidence>
<comment type="subcellular location">
    <subcellularLocation>
        <location evidence="1">Cytoplasm</location>
        <location evidence="1">Cytoskeleton</location>
    </subcellularLocation>
</comment>
<dbReference type="PANTHER" id="PTHR13759:SF1">
    <property type="entry name" value="TWINFILIN"/>
    <property type="match status" value="1"/>
</dbReference>
<proteinExistence type="inferred from homology"/>
<dbReference type="PANTHER" id="PTHR13759">
    <property type="entry name" value="TWINFILIN"/>
    <property type="match status" value="1"/>
</dbReference>
<gene>
    <name evidence="9" type="primary">TWF1_2</name>
    <name evidence="9" type="ORF">IWQ62_001814</name>
</gene>
<dbReference type="SMART" id="SM00102">
    <property type="entry name" value="ADF"/>
    <property type="match status" value="1"/>
</dbReference>
<dbReference type="GO" id="GO:0030042">
    <property type="term" value="P:actin filament depolymerization"/>
    <property type="evidence" value="ECO:0007669"/>
    <property type="project" value="TreeGrafter"/>
</dbReference>
<keyword evidence="3" id="KW-0963">Cytoplasm</keyword>
<accession>A0A9W8ARG9</accession>
<evidence type="ECO:0000256" key="5">
    <source>
        <dbReference type="ARBA" id="ARBA00023203"/>
    </source>
</evidence>
<dbReference type="GO" id="GO:0005737">
    <property type="term" value="C:cytoplasm"/>
    <property type="evidence" value="ECO:0007669"/>
    <property type="project" value="TreeGrafter"/>
</dbReference>
<dbReference type="SUPFAM" id="SSF55753">
    <property type="entry name" value="Actin depolymerizing proteins"/>
    <property type="match status" value="2"/>
</dbReference>
<evidence type="ECO:0000256" key="4">
    <source>
        <dbReference type="ARBA" id="ARBA00022737"/>
    </source>
</evidence>
<keyword evidence="10" id="KW-1185">Reference proteome</keyword>
<evidence type="ECO:0000259" key="8">
    <source>
        <dbReference type="PROSITE" id="PS51263"/>
    </source>
</evidence>
<evidence type="ECO:0000256" key="6">
    <source>
        <dbReference type="ARBA" id="ARBA00023212"/>
    </source>
</evidence>
<dbReference type="InterPro" id="IPR028458">
    <property type="entry name" value="Twinfilin"/>
</dbReference>
<feature type="domain" description="ADF-H" evidence="8">
    <location>
        <begin position="7"/>
        <end position="139"/>
    </location>
</feature>
<dbReference type="InterPro" id="IPR029006">
    <property type="entry name" value="ADF-H/Gelsolin-like_dom_sf"/>
</dbReference>
<evidence type="ECO:0000313" key="9">
    <source>
        <dbReference type="EMBL" id="KAJ1967511.1"/>
    </source>
</evidence>
<dbReference type="InterPro" id="IPR002108">
    <property type="entry name" value="ADF-H"/>
</dbReference>
<dbReference type="GO" id="GO:0051015">
    <property type="term" value="F:actin filament binding"/>
    <property type="evidence" value="ECO:0007669"/>
    <property type="project" value="TreeGrafter"/>
</dbReference>
<dbReference type="GO" id="GO:0003785">
    <property type="term" value="F:actin monomer binding"/>
    <property type="evidence" value="ECO:0007669"/>
    <property type="project" value="TreeGrafter"/>
</dbReference>
<evidence type="ECO:0000256" key="7">
    <source>
        <dbReference type="ARBA" id="ARBA00038532"/>
    </source>
</evidence>
<organism evidence="9 10">
    <name type="scientific">Dispira parvispora</name>
    <dbReference type="NCBI Taxonomy" id="1520584"/>
    <lineage>
        <taxon>Eukaryota</taxon>
        <taxon>Fungi</taxon>
        <taxon>Fungi incertae sedis</taxon>
        <taxon>Zoopagomycota</taxon>
        <taxon>Kickxellomycotina</taxon>
        <taxon>Dimargaritomycetes</taxon>
        <taxon>Dimargaritales</taxon>
        <taxon>Dimargaritaceae</taxon>
        <taxon>Dispira</taxon>
    </lineage>
</organism>
<dbReference type="GO" id="GO:0005884">
    <property type="term" value="C:actin filament"/>
    <property type="evidence" value="ECO:0007669"/>
    <property type="project" value="TreeGrafter"/>
</dbReference>
<feature type="domain" description="ADF-H" evidence="8">
    <location>
        <begin position="195"/>
        <end position="328"/>
    </location>
</feature>
<comment type="caution">
    <text evidence="9">The sequence shown here is derived from an EMBL/GenBank/DDBJ whole genome shotgun (WGS) entry which is preliminary data.</text>
</comment>
<dbReference type="OrthoDB" id="10006997at2759"/>
<keyword evidence="6" id="KW-0206">Cytoskeleton</keyword>
<evidence type="ECO:0000256" key="1">
    <source>
        <dbReference type="ARBA" id="ARBA00004245"/>
    </source>
</evidence>
<evidence type="ECO:0000256" key="3">
    <source>
        <dbReference type="ARBA" id="ARBA00022490"/>
    </source>
</evidence>
<sequence>MSSLNSGVKVSSTLQRLFNDLKDGREDSVLVLKIEVKDGELVLAEKKNGPLTAGVRYSPIEDMVSELHPAYFMIRREPQKWCLVSWVPEGGRVSVRDKMIYASSQSCLKFAFGFGQFVDTVHLSTMNDIRPRFHKAPKEVFSPREVMSNQELMKLEAIQMEQKARTERLDRLNEPRADHATQKQTSAALSGGFHTVQLPFTDQAADAISTFFGGNTGPNVIELKITEDKTSVDLAATQEESDVGNSFPVTTHEPRFYAIRFPDGPFVHETILVYLCPDNSPPKWRMVYSTALGGVLDECKQRGFNFGYKLSVFHPKDCTFPQLIEKIRNKSAHSLSRTRSVHDIINYTNNQNDNEDPTTRVGRYIYTRPSPTSSPSQSHPVYGLMASAVANRSTSIASPGGNSSPLGVRKKIVIPPPGAY</sequence>
<comment type="subunit">
    <text evidence="7">Interacts with G-actin; ADP-actin form.</text>
</comment>
<keyword evidence="4" id="KW-0677">Repeat</keyword>
<reference evidence="9" key="1">
    <citation type="submission" date="2022-07" db="EMBL/GenBank/DDBJ databases">
        <title>Phylogenomic reconstructions and comparative analyses of Kickxellomycotina fungi.</title>
        <authorList>
            <person name="Reynolds N.K."/>
            <person name="Stajich J.E."/>
            <person name="Barry K."/>
            <person name="Grigoriev I.V."/>
            <person name="Crous P."/>
            <person name="Smith M.E."/>
        </authorList>
    </citation>
    <scope>NUCLEOTIDE SEQUENCE</scope>
    <source>
        <strain evidence="9">RSA 1196</strain>
    </source>
</reference>
<protein>
    <submittedName>
        <fullName evidence="9">Twinfilin-1</fullName>
    </submittedName>
</protein>
<dbReference type="Proteomes" id="UP001150925">
    <property type="component" value="Unassembled WGS sequence"/>
</dbReference>
<evidence type="ECO:0000256" key="2">
    <source>
        <dbReference type="ARBA" id="ARBA00009557"/>
    </source>
</evidence>
<keyword evidence="5" id="KW-0009">Actin-binding</keyword>
<dbReference type="GO" id="GO:0051016">
    <property type="term" value="P:barbed-end actin filament capping"/>
    <property type="evidence" value="ECO:0007669"/>
    <property type="project" value="TreeGrafter"/>
</dbReference>